<dbReference type="InterPro" id="IPR046357">
    <property type="entry name" value="PPIase_dom_sf"/>
</dbReference>
<dbReference type="InterPro" id="IPR000297">
    <property type="entry name" value="PPIase_PpiC"/>
</dbReference>
<dbReference type="InterPro" id="IPR012854">
    <property type="entry name" value="Cu_amine_oxidase-like_N"/>
</dbReference>
<dbReference type="InterPro" id="IPR036582">
    <property type="entry name" value="Mao_N_sf"/>
</dbReference>
<dbReference type="EMBL" id="CAKMMF010000004">
    <property type="protein sequence ID" value="CAH1197577.1"/>
    <property type="molecule type" value="Genomic_DNA"/>
</dbReference>
<dbReference type="PROSITE" id="PS50198">
    <property type="entry name" value="PPIC_PPIASE_2"/>
    <property type="match status" value="1"/>
</dbReference>
<evidence type="ECO:0000256" key="1">
    <source>
        <dbReference type="PROSITE-ProRule" id="PRU00278"/>
    </source>
</evidence>
<gene>
    <name evidence="4" type="primary">surA</name>
    <name evidence="4" type="ORF">PAECIP111893_00828</name>
</gene>
<keyword evidence="1 4" id="KW-0413">Isomerase</keyword>
<comment type="caution">
    <text evidence="4">The sequence shown here is derived from an EMBL/GenBank/DDBJ whole genome shotgun (WGS) entry which is preliminary data.</text>
</comment>
<keyword evidence="5" id="KW-1185">Reference proteome</keyword>
<accession>A0ABM9BYK6</accession>
<evidence type="ECO:0000259" key="3">
    <source>
        <dbReference type="PROSITE" id="PS50198"/>
    </source>
</evidence>
<dbReference type="PANTHER" id="PTHR47245">
    <property type="entry name" value="PEPTIDYLPROLYL ISOMERASE"/>
    <property type="match status" value="1"/>
</dbReference>
<dbReference type="RefSeq" id="WP_236339147.1">
    <property type="nucleotide sequence ID" value="NZ_CAKMMF010000004.1"/>
</dbReference>
<organism evidence="4 5">
    <name type="scientific">Paenibacillus plantiphilus</name>
    <dbReference type="NCBI Taxonomy" id="2905650"/>
    <lineage>
        <taxon>Bacteria</taxon>
        <taxon>Bacillati</taxon>
        <taxon>Bacillota</taxon>
        <taxon>Bacilli</taxon>
        <taxon>Bacillales</taxon>
        <taxon>Paenibacillaceae</taxon>
        <taxon>Paenibacillus</taxon>
    </lineage>
</organism>
<feature type="domain" description="PpiC" evidence="3">
    <location>
        <begin position="243"/>
        <end position="348"/>
    </location>
</feature>
<sequence length="394" mass="43359">MKKSIKPFIIGTVVGSLLTISSVTFADTGIQAIKALLNKDLKVTVNGSAAKLDNPAITYDGKTYVYLKDISKLVGAQVNWNAKSKTVELKVDPSVLPTKPQTIATYKDNAITGSVTDKEFAKYKAFMSIINTQTEQMLSDASYKEQFMHEYIGYKILYAKYGAKPLSKEQQASFDSNLAGFLSELKTYVKQNANIQATVDKVGLTDADIKVYYTMLIQVPLAMENEVTEDELKAEFKKTQANYNMVTVRHILVGTNPLDTGGVQRTDAEALERANKVRKLLVEGGDWALLAKEYSEDPGSSGNGGLYENQQSNGWVAEFKDAANTQPVGEIGQPVKTSFGYHVIKVEKRDTKSYEQLTSQEALAIRSAIAKASFDTFMSKELPGKITKLDMSKA</sequence>
<dbReference type="EC" id="5.2.1.8" evidence="4"/>
<dbReference type="Pfam" id="PF13616">
    <property type="entry name" value="Rotamase_3"/>
    <property type="match status" value="1"/>
</dbReference>
<dbReference type="Pfam" id="PF07833">
    <property type="entry name" value="Cu_amine_oxidN1"/>
    <property type="match status" value="1"/>
</dbReference>
<dbReference type="Gene3D" id="3.10.50.40">
    <property type="match status" value="1"/>
</dbReference>
<dbReference type="PANTHER" id="PTHR47245:SF2">
    <property type="entry name" value="PEPTIDYL-PROLYL CIS-TRANS ISOMERASE HP_0175-RELATED"/>
    <property type="match status" value="1"/>
</dbReference>
<protein>
    <submittedName>
        <fullName evidence="4">Chaperone SurA</fullName>
        <ecNumber evidence="4">5.2.1.8</ecNumber>
    </submittedName>
</protein>
<feature type="chain" id="PRO_5047394731" evidence="2">
    <location>
        <begin position="27"/>
        <end position="394"/>
    </location>
</feature>
<dbReference type="InterPro" id="IPR027304">
    <property type="entry name" value="Trigger_fact/SurA_dom_sf"/>
</dbReference>
<proteinExistence type="predicted"/>
<dbReference type="GO" id="GO:0003755">
    <property type="term" value="F:peptidyl-prolyl cis-trans isomerase activity"/>
    <property type="evidence" value="ECO:0007669"/>
    <property type="project" value="UniProtKB-EC"/>
</dbReference>
<dbReference type="SUPFAM" id="SSF109998">
    <property type="entry name" value="Triger factor/SurA peptide-binding domain-like"/>
    <property type="match status" value="1"/>
</dbReference>
<keyword evidence="1" id="KW-0697">Rotamase</keyword>
<reference evidence="4" key="1">
    <citation type="submission" date="2022-01" db="EMBL/GenBank/DDBJ databases">
        <authorList>
            <person name="Criscuolo A."/>
        </authorList>
    </citation>
    <scope>NUCLEOTIDE SEQUENCE</scope>
    <source>
        <strain evidence="4">CIP111893</strain>
    </source>
</reference>
<evidence type="ECO:0000313" key="4">
    <source>
        <dbReference type="EMBL" id="CAH1197577.1"/>
    </source>
</evidence>
<dbReference type="SUPFAM" id="SSF54534">
    <property type="entry name" value="FKBP-like"/>
    <property type="match status" value="1"/>
</dbReference>
<dbReference type="Proteomes" id="UP000838686">
    <property type="component" value="Unassembled WGS sequence"/>
</dbReference>
<evidence type="ECO:0000256" key="2">
    <source>
        <dbReference type="SAM" id="SignalP"/>
    </source>
</evidence>
<evidence type="ECO:0000313" key="5">
    <source>
        <dbReference type="Proteomes" id="UP000838686"/>
    </source>
</evidence>
<name>A0ABM9BYK6_9BACL</name>
<dbReference type="SUPFAM" id="SSF55383">
    <property type="entry name" value="Copper amine oxidase, domain N"/>
    <property type="match status" value="1"/>
</dbReference>
<dbReference type="InterPro" id="IPR050245">
    <property type="entry name" value="PrsA_foldase"/>
</dbReference>
<feature type="signal peptide" evidence="2">
    <location>
        <begin position="1"/>
        <end position="26"/>
    </location>
</feature>
<keyword evidence="2" id="KW-0732">Signal</keyword>